<dbReference type="InterPro" id="IPR029787">
    <property type="entry name" value="Nucleotide_cyclase"/>
</dbReference>
<proteinExistence type="predicted"/>
<dbReference type="Pfam" id="PF12860">
    <property type="entry name" value="PAS_7"/>
    <property type="match status" value="1"/>
</dbReference>
<dbReference type="EC" id="2.7.7.65" evidence="1"/>
<accession>A0A1P8K7N4</accession>
<dbReference type="InterPro" id="IPR000014">
    <property type="entry name" value="PAS"/>
</dbReference>
<dbReference type="Proteomes" id="UP000186110">
    <property type="component" value="Chromosome"/>
</dbReference>
<dbReference type="Gene3D" id="3.30.450.20">
    <property type="entry name" value="PAS domain"/>
    <property type="match status" value="1"/>
</dbReference>
<dbReference type="SUPFAM" id="SSF55073">
    <property type="entry name" value="Nucleotide cyclase"/>
    <property type="match status" value="1"/>
</dbReference>
<protein>
    <recommendedName>
        <fullName evidence="1">diguanylate cyclase</fullName>
        <ecNumber evidence="1">2.7.7.65</ecNumber>
    </recommendedName>
</protein>
<dbReference type="PROSITE" id="PS50887">
    <property type="entry name" value="GGDEF"/>
    <property type="match status" value="1"/>
</dbReference>
<evidence type="ECO:0000313" key="4">
    <source>
        <dbReference type="Proteomes" id="UP000186110"/>
    </source>
</evidence>
<keyword evidence="4" id="KW-1185">Reference proteome</keyword>
<dbReference type="RefSeq" id="WP_051392092.1">
    <property type="nucleotide sequence ID" value="NZ_CP019239.1"/>
</dbReference>
<dbReference type="GO" id="GO:0043709">
    <property type="term" value="P:cell adhesion involved in single-species biofilm formation"/>
    <property type="evidence" value="ECO:0007669"/>
    <property type="project" value="TreeGrafter"/>
</dbReference>
<gene>
    <name evidence="3" type="ORF">RS694_05085</name>
</gene>
<dbReference type="InterPro" id="IPR000160">
    <property type="entry name" value="GGDEF_dom"/>
</dbReference>
<dbReference type="GO" id="GO:0005886">
    <property type="term" value="C:plasma membrane"/>
    <property type="evidence" value="ECO:0007669"/>
    <property type="project" value="TreeGrafter"/>
</dbReference>
<dbReference type="CDD" id="cd01949">
    <property type="entry name" value="GGDEF"/>
    <property type="match status" value="1"/>
</dbReference>
<organism evidence="3 4">
    <name type="scientific">Rhodoferax saidenbachensis</name>
    <dbReference type="NCBI Taxonomy" id="1484693"/>
    <lineage>
        <taxon>Bacteria</taxon>
        <taxon>Pseudomonadati</taxon>
        <taxon>Pseudomonadota</taxon>
        <taxon>Betaproteobacteria</taxon>
        <taxon>Burkholderiales</taxon>
        <taxon>Comamonadaceae</taxon>
        <taxon>Rhodoferax</taxon>
    </lineage>
</organism>
<dbReference type="InterPro" id="IPR035965">
    <property type="entry name" value="PAS-like_dom_sf"/>
</dbReference>
<dbReference type="GO" id="GO:0052621">
    <property type="term" value="F:diguanylate cyclase activity"/>
    <property type="evidence" value="ECO:0007669"/>
    <property type="project" value="UniProtKB-EC"/>
</dbReference>
<feature type="domain" description="GGDEF" evidence="2">
    <location>
        <begin position="176"/>
        <end position="310"/>
    </location>
</feature>
<dbReference type="STRING" id="1484693.RS694_05085"/>
<dbReference type="CDD" id="cd00130">
    <property type="entry name" value="PAS"/>
    <property type="match status" value="1"/>
</dbReference>
<dbReference type="PANTHER" id="PTHR45138:SF24">
    <property type="entry name" value="DIGUANYLATE CYCLASE DGCC-RELATED"/>
    <property type="match status" value="1"/>
</dbReference>
<dbReference type="FunFam" id="3.30.70.270:FF:000001">
    <property type="entry name" value="Diguanylate cyclase domain protein"/>
    <property type="match status" value="1"/>
</dbReference>
<dbReference type="SUPFAM" id="SSF55785">
    <property type="entry name" value="PYP-like sensor domain (PAS domain)"/>
    <property type="match status" value="1"/>
</dbReference>
<reference evidence="3 4" key="1">
    <citation type="submission" date="2017-01" db="EMBL/GenBank/DDBJ databases">
        <authorList>
            <person name="Mah S.A."/>
            <person name="Swanson W.J."/>
            <person name="Moy G.W."/>
            <person name="Vacquier V.D."/>
        </authorList>
    </citation>
    <scope>NUCLEOTIDE SEQUENCE [LARGE SCALE GENOMIC DNA]</scope>
    <source>
        <strain evidence="3 4">DSM 22694</strain>
    </source>
</reference>
<dbReference type="PANTHER" id="PTHR45138">
    <property type="entry name" value="REGULATORY COMPONENTS OF SENSORY TRANSDUCTION SYSTEM"/>
    <property type="match status" value="1"/>
</dbReference>
<evidence type="ECO:0000313" key="3">
    <source>
        <dbReference type="EMBL" id="APW41976.1"/>
    </source>
</evidence>
<dbReference type="NCBIfam" id="TIGR00254">
    <property type="entry name" value="GGDEF"/>
    <property type="match status" value="1"/>
</dbReference>
<evidence type="ECO:0000259" key="2">
    <source>
        <dbReference type="PROSITE" id="PS50887"/>
    </source>
</evidence>
<dbReference type="eggNOG" id="COG3706">
    <property type="taxonomic scope" value="Bacteria"/>
</dbReference>
<evidence type="ECO:0000256" key="1">
    <source>
        <dbReference type="ARBA" id="ARBA00012528"/>
    </source>
</evidence>
<dbReference type="InterPro" id="IPR043128">
    <property type="entry name" value="Rev_trsase/Diguanyl_cyclase"/>
</dbReference>
<dbReference type="InterPro" id="IPR050469">
    <property type="entry name" value="Diguanylate_Cyclase"/>
</dbReference>
<name>A0A1P8K7N4_9BURK</name>
<sequence length="317" mass="35384">MSPSHNPKLADLLLQYAGLSENGIAVLDAENRFVYYNPAFAQMFDFADQSMISKTHGDLMEWMYMQQRGSNIEWANLQDWLEYAGSRQRSAPFRSFEVDLKGGRWILMTEQVCPDGELVMFCSDITRQKETENALKKAHGDIERLALTDDLTGVPNRRNFMQRLAQEISRSQRSAEPFCLAMLDLDFFKKVNDRFGHAAGDEVLKHFANFVQQHLRAEDVLGRLGGEEFGVLLPNSSLPVAQLVLNRVLERLQAERLPEVAADFSYTFSGGLVQHGAAPGKSGSDLLALADQALYAAKADGRNRIAPYTPQPAAPVA</sequence>
<dbReference type="GO" id="GO:1902201">
    <property type="term" value="P:negative regulation of bacterial-type flagellum-dependent cell motility"/>
    <property type="evidence" value="ECO:0007669"/>
    <property type="project" value="TreeGrafter"/>
</dbReference>
<dbReference type="EMBL" id="CP019239">
    <property type="protein sequence ID" value="APW41976.1"/>
    <property type="molecule type" value="Genomic_DNA"/>
</dbReference>
<dbReference type="KEGG" id="rsb:RS694_05085"/>
<dbReference type="Pfam" id="PF00990">
    <property type="entry name" value="GGDEF"/>
    <property type="match status" value="1"/>
</dbReference>
<dbReference type="SMART" id="SM00267">
    <property type="entry name" value="GGDEF"/>
    <property type="match status" value="1"/>
</dbReference>
<dbReference type="AlphaFoldDB" id="A0A1P8K7N4"/>
<dbReference type="Gene3D" id="3.30.70.270">
    <property type="match status" value="1"/>
</dbReference>